<proteinExistence type="inferred from homology"/>
<comment type="similarity">
    <text evidence="1">Belongs to the short-chain dehydrogenases/reductases (SDR) family.</text>
</comment>
<dbReference type="SUPFAM" id="SSF51735">
    <property type="entry name" value="NAD(P)-binding Rossmann-fold domains"/>
    <property type="match status" value="1"/>
</dbReference>
<organism evidence="3 4">
    <name type="scientific">Lithohypha guttulata</name>
    <dbReference type="NCBI Taxonomy" id="1690604"/>
    <lineage>
        <taxon>Eukaryota</taxon>
        <taxon>Fungi</taxon>
        <taxon>Dikarya</taxon>
        <taxon>Ascomycota</taxon>
        <taxon>Pezizomycotina</taxon>
        <taxon>Eurotiomycetes</taxon>
        <taxon>Chaetothyriomycetidae</taxon>
        <taxon>Chaetothyriales</taxon>
        <taxon>Trichomeriaceae</taxon>
        <taxon>Lithohypha</taxon>
    </lineage>
</organism>
<dbReference type="InterPro" id="IPR002347">
    <property type="entry name" value="SDR_fam"/>
</dbReference>
<evidence type="ECO:0000256" key="1">
    <source>
        <dbReference type="ARBA" id="ARBA00006484"/>
    </source>
</evidence>
<evidence type="ECO:0000256" key="2">
    <source>
        <dbReference type="ARBA" id="ARBA00023002"/>
    </source>
</evidence>
<dbReference type="InterPro" id="IPR036291">
    <property type="entry name" value="NAD(P)-bd_dom_sf"/>
</dbReference>
<accession>A0AAN7SRY9</accession>
<sequence>MYQTQYGSHECAQTIFRLFKLDRNEMSNPLGNRFARDQHDCYYATDPRLNEDVKTSLLGKNAIVIGAGRGIGRACCEFLVLAGVKSIACLALEATEAQETAGICHDLSSNVQVFSAALDVRDFVAVEKLVAEIHSQFGLIEILLMNAGRPPQFLPTSLTDPDIWWQTVSVSMKGAYNAARAVLPVMQKQKEGRIIFTSSSGAHTNIGMSSYVLAKLSQVRFAEILHVENCQSYGIRTFAFNPGCVRTRFFTDFEDKSLGREVPQDSYVAKDVPLEDISARNAYTALKDQHFDSPYMAAGLVTVLASGKLDFMSGRYLDAAVDVKHYLESRNDILKKDLCRVRLVLDHTELIPHCDN</sequence>
<dbReference type="Pfam" id="PF00106">
    <property type="entry name" value="adh_short"/>
    <property type="match status" value="1"/>
</dbReference>
<keyword evidence="4" id="KW-1185">Reference proteome</keyword>
<reference evidence="3 4" key="1">
    <citation type="submission" date="2023-08" db="EMBL/GenBank/DDBJ databases">
        <title>Black Yeasts Isolated from many extreme environments.</title>
        <authorList>
            <person name="Coleine C."/>
            <person name="Stajich J.E."/>
            <person name="Selbmann L."/>
        </authorList>
    </citation>
    <scope>NUCLEOTIDE SEQUENCE [LARGE SCALE GENOMIC DNA]</scope>
    <source>
        <strain evidence="3 4">CCFEE 5910</strain>
    </source>
</reference>
<dbReference type="Gene3D" id="3.40.50.720">
    <property type="entry name" value="NAD(P)-binding Rossmann-like Domain"/>
    <property type="match status" value="1"/>
</dbReference>
<comment type="caution">
    <text evidence="3">The sequence shown here is derived from an EMBL/GenBank/DDBJ whole genome shotgun (WGS) entry which is preliminary data.</text>
</comment>
<gene>
    <name evidence="3" type="ORF">LTR05_008416</name>
</gene>
<protein>
    <recommendedName>
        <fullName evidence="5">NAD(P)-binding protein</fullName>
    </recommendedName>
</protein>
<dbReference type="CDD" id="cd05233">
    <property type="entry name" value="SDR_c"/>
    <property type="match status" value="1"/>
</dbReference>
<name>A0AAN7SRY9_9EURO</name>
<keyword evidence="2" id="KW-0560">Oxidoreductase</keyword>
<dbReference type="EMBL" id="JAVRRJ010000012">
    <property type="protein sequence ID" value="KAK5080712.1"/>
    <property type="molecule type" value="Genomic_DNA"/>
</dbReference>
<dbReference type="PANTHER" id="PTHR42760:SF37">
    <property type="entry name" value="CLAVALDEHYDE DEHYDROGENASE"/>
    <property type="match status" value="1"/>
</dbReference>
<dbReference type="AlphaFoldDB" id="A0AAN7SRY9"/>
<dbReference type="Proteomes" id="UP001309876">
    <property type="component" value="Unassembled WGS sequence"/>
</dbReference>
<dbReference type="GO" id="GO:0016616">
    <property type="term" value="F:oxidoreductase activity, acting on the CH-OH group of donors, NAD or NADP as acceptor"/>
    <property type="evidence" value="ECO:0007669"/>
    <property type="project" value="TreeGrafter"/>
</dbReference>
<dbReference type="PRINTS" id="PR00081">
    <property type="entry name" value="GDHRDH"/>
</dbReference>
<dbReference type="PANTHER" id="PTHR42760">
    <property type="entry name" value="SHORT-CHAIN DEHYDROGENASES/REDUCTASES FAMILY MEMBER"/>
    <property type="match status" value="1"/>
</dbReference>
<evidence type="ECO:0000313" key="4">
    <source>
        <dbReference type="Proteomes" id="UP001309876"/>
    </source>
</evidence>
<evidence type="ECO:0000313" key="3">
    <source>
        <dbReference type="EMBL" id="KAK5080712.1"/>
    </source>
</evidence>
<evidence type="ECO:0008006" key="5">
    <source>
        <dbReference type="Google" id="ProtNLM"/>
    </source>
</evidence>